<comment type="similarity">
    <text evidence="4">Belongs to the glycosyltransferase 104 family.</text>
</comment>
<dbReference type="RefSeq" id="WP_124947173.1">
    <property type="nucleotide sequence ID" value="NZ_BHVT01000069.1"/>
</dbReference>
<keyword evidence="2" id="KW-0808">Transferase</keyword>
<evidence type="ECO:0000256" key="5">
    <source>
        <dbReference type="ARBA" id="ARBA00024416"/>
    </source>
</evidence>
<evidence type="ECO:0000256" key="6">
    <source>
        <dbReference type="ARBA" id="ARBA00030025"/>
    </source>
</evidence>
<dbReference type="EMBL" id="SMCO01000015">
    <property type="protein sequence ID" value="TCV83376.1"/>
    <property type="molecule type" value="Genomic_DNA"/>
</dbReference>
<dbReference type="AlphaFoldDB" id="A0A4R3XVS4"/>
<protein>
    <recommendedName>
        <fullName evidence="5">Protein-arginine rhamnosyltransferase</fullName>
    </recommendedName>
    <alternativeName>
        <fullName evidence="6">EF-P arginine rhamnosyltransferase</fullName>
    </alternativeName>
</protein>
<keyword evidence="1" id="KW-0328">Glycosyltransferase</keyword>
<evidence type="ECO:0000256" key="2">
    <source>
        <dbReference type="ARBA" id="ARBA00022679"/>
    </source>
</evidence>
<accession>A0A4R3XVS4</accession>
<evidence type="ECO:0000256" key="4">
    <source>
        <dbReference type="ARBA" id="ARBA00024346"/>
    </source>
</evidence>
<dbReference type="Proteomes" id="UP000295367">
    <property type="component" value="Unassembled WGS sequence"/>
</dbReference>
<evidence type="ECO:0000256" key="7">
    <source>
        <dbReference type="ARBA" id="ARBA00048472"/>
    </source>
</evidence>
<evidence type="ECO:0000256" key="1">
    <source>
        <dbReference type="ARBA" id="ARBA00022676"/>
    </source>
</evidence>
<dbReference type="NCBIfam" id="TIGR03837">
    <property type="entry name" value="efp_Arg_rhamno"/>
    <property type="match status" value="1"/>
</dbReference>
<dbReference type="InterPro" id="IPR016633">
    <property type="entry name" value="EarP"/>
</dbReference>
<evidence type="ECO:0000256" key="3">
    <source>
        <dbReference type="ARBA" id="ARBA00024303"/>
    </source>
</evidence>
<proteinExistence type="inferred from homology"/>
<comment type="catalytic activity">
    <reaction evidence="7">
        <text>dTDP-beta-L-rhamnose + L-arginyl-[protein] = N(omega)-(alpha-L-rhamnosyl)-L-arginyl-[protein] + dTDP + H(+)</text>
        <dbReference type="Rhea" id="RHEA:66692"/>
        <dbReference type="Rhea" id="RHEA-COMP:10532"/>
        <dbReference type="Rhea" id="RHEA-COMP:17096"/>
        <dbReference type="ChEBI" id="CHEBI:15378"/>
        <dbReference type="ChEBI" id="CHEBI:29965"/>
        <dbReference type="ChEBI" id="CHEBI:57510"/>
        <dbReference type="ChEBI" id="CHEBI:58369"/>
        <dbReference type="ChEBI" id="CHEBI:167445"/>
    </reaction>
    <physiologicalReaction direction="left-to-right" evidence="7">
        <dbReference type="Rhea" id="RHEA:66693"/>
    </physiologicalReaction>
</comment>
<comment type="function">
    <text evidence="3">Protein-arginine rhamnosyltransferase that catalyzes the transfer of a single rhamnose to elongation factor P (EF-P) on 'Lys-32', a modification required for EF-P-dependent rescue of polyproline stalled ribosomes.</text>
</comment>
<keyword evidence="9" id="KW-1185">Reference proteome</keyword>
<organism evidence="8 9">
    <name type="scientific">Sulfurirhabdus autotrophica</name>
    <dbReference type="NCBI Taxonomy" id="1706046"/>
    <lineage>
        <taxon>Bacteria</taxon>
        <taxon>Pseudomonadati</taxon>
        <taxon>Pseudomonadota</taxon>
        <taxon>Betaproteobacteria</taxon>
        <taxon>Nitrosomonadales</taxon>
        <taxon>Sulfuricellaceae</taxon>
        <taxon>Sulfurirhabdus</taxon>
    </lineage>
</organism>
<reference evidence="8 9" key="1">
    <citation type="submission" date="2019-03" db="EMBL/GenBank/DDBJ databases">
        <title>Genomic Encyclopedia of Type Strains, Phase IV (KMG-IV): sequencing the most valuable type-strain genomes for metagenomic binning, comparative biology and taxonomic classification.</title>
        <authorList>
            <person name="Goeker M."/>
        </authorList>
    </citation>
    <scope>NUCLEOTIDE SEQUENCE [LARGE SCALE GENOMIC DNA]</scope>
    <source>
        <strain evidence="8 9">DSM 100309</strain>
    </source>
</reference>
<comment type="caution">
    <text evidence="8">The sequence shown here is derived from an EMBL/GenBank/DDBJ whole genome shotgun (WGS) entry which is preliminary data.</text>
</comment>
<dbReference type="Pfam" id="PF10093">
    <property type="entry name" value="EarP"/>
    <property type="match status" value="1"/>
</dbReference>
<gene>
    <name evidence="8" type="ORF">EDC63_1151</name>
</gene>
<dbReference type="PIRSF" id="PIRSF015557">
    <property type="entry name" value="UCP015557"/>
    <property type="match status" value="1"/>
</dbReference>
<dbReference type="OrthoDB" id="209085at2"/>
<sequence length="381" mass="43147">MSSGKSWDIFCNVIDNYGDIGVCWRLARQLSLEHQLQVRLWVDDLGSLAKICPGIDPFADIQFFKGIEVCHWVVSFPDVNPANVVIEAFACKLPESYIQNMAGLETKPVWINLEYLSAEDWVAGCHGLPSQHPRLPLVKYFFFPGFNAKTGGVLLEQGLISRRNQFQQDSLAQSRFWESLDVSPRCTDEIRVSLFGYENSALASLFDTWANGSQSVFCLVPEGKILSDVTRYFGLNALQTGAAKKSGNLTVQVLPFVEQARYDELLWACDCNFVRGEDSFVRAQWAAKPFVWHIYPQDENAHMKKLMAFLSVYSKNLPQETATDLRRFWEAWNRAAGAGDLWHAFWQHKALFEAHAGQWANCLAENGDLALNLVQFCKSKL</sequence>
<name>A0A4R3XVS4_9PROT</name>
<evidence type="ECO:0000313" key="9">
    <source>
        <dbReference type="Proteomes" id="UP000295367"/>
    </source>
</evidence>
<evidence type="ECO:0000313" key="8">
    <source>
        <dbReference type="EMBL" id="TCV83376.1"/>
    </source>
</evidence>
<dbReference type="GO" id="GO:0106361">
    <property type="term" value="F:protein-arginine rhamnosyltransferase activity"/>
    <property type="evidence" value="ECO:0007669"/>
    <property type="project" value="InterPro"/>
</dbReference>